<reference evidence="6" key="1">
    <citation type="submission" date="2016-10" db="EMBL/GenBank/DDBJ databases">
        <authorList>
            <person name="Varghese N."/>
            <person name="Submissions S."/>
        </authorList>
    </citation>
    <scope>NUCLEOTIDE SEQUENCE [LARGE SCALE GENOMIC DNA]</scope>
    <source>
        <strain evidence="6">CGMCC 1.10971</strain>
    </source>
</reference>
<dbReference type="GO" id="GO:0044780">
    <property type="term" value="P:bacterial-type flagellum assembly"/>
    <property type="evidence" value="ECO:0007669"/>
    <property type="project" value="InterPro"/>
</dbReference>
<evidence type="ECO:0000256" key="3">
    <source>
        <dbReference type="ARBA" id="ARBA00022795"/>
    </source>
</evidence>
<proteinExistence type="inferred from homology"/>
<comment type="function">
    <text evidence="1">Required for the efficient initiation of filament assembly.</text>
</comment>
<evidence type="ECO:0000313" key="5">
    <source>
        <dbReference type="EMBL" id="SFF97766.1"/>
    </source>
</evidence>
<keyword evidence="5" id="KW-0969">Cilium</keyword>
<evidence type="ECO:0000256" key="1">
    <source>
        <dbReference type="ARBA" id="ARBA00002397"/>
    </source>
</evidence>
<dbReference type="RefSeq" id="WP_090724828.1">
    <property type="nucleotide sequence ID" value="NZ_FOOU01000002.1"/>
</dbReference>
<organism evidence="5 6">
    <name type="scientific">Neptunomonas qingdaonensis</name>
    <dbReference type="NCBI Taxonomy" id="1045558"/>
    <lineage>
        <taxon>Bacteria</taxon>
        <taxon>Pseudomonadati</taxon>
        <taxon>Pseudomonadota</taxon>
        <taxon>Gammaproteobacteria</taxon>
        <taxon>Oceanospirillales</taxon>
        <taxon>Oceanospirillaceae</taxon>
        <taxon>Neptunomonas</taxon>
    </lineage>
</organism>
<feature type="region of interest" description="Disordered" evidence="4">
    <location>
        <begin position="144"/>
        <end position="164"/>
    </location>
</feature>
<dbReference type="InterPro" id="IPR007809">
    <property type="entry name" value="FlgN-like"/>
</dbReference>
<dbReference type="AlphaFoldDB" id="A0A1I2N8E1"/>
<dbReference type="OrthoDB" id="6119092at2"/>
<evidence type="ECO:0000256" key="4">
    <source>
        <dbReference type="SAM" id="MobiDB-lite"/>
    </source>
</evidence>
<evidence type="ECO:0000256" key="2">
    <source>
        <dbReference type="ARBA" id="ARBA00007703"/>
    </source>
</evidence>
<dbReference type="Proteomes" id="UP000198623">
    <property type="component" value="Unassembled WGS sequence"/>
</dbReference>
<dbReference type="Pfam" id="PF05130">
    <property type="entry name" value="FlgN"/>
    <property type="match status" value="1"/>
</dbReference>
<sequence length="164" mass="18151">MTDLSSTLSAIDALAYEGISILGRLKVLLDQELEALKSREIDLIHSINLEKQGVLSQFDQNNRSRAEHLIQTGLPVSKDGLDSLIAQTQNKALIIQFTSHWNDLETILKATMDANQRNEQVLMRNSHNLDKLLSVLRGQKPSNSLYTAKGAKGNYTGQSHIGKA</sequence>
<evidence type="ECO:0000313" key="6">
    <source>
        <dbReference type="Proteomes" id="UP000198623"/>
    </source>
</evidence>
<dbReference type="InterPro" id="IPR036679">
    <property type="entry name" value="FlgN-like_sf"/>
</dbReference>
<accession>A0A1I2N8E1</accession>
<dbReference type="EMBL" id="FOOU01000002">
    <property type="protein sequence ID" value="SFF97766.1"/>
    <property type="molecule type" value="Genomic_DNA"/>
</dbReference>
<dbReference type="STRING" id="1045558.SAMN05216175_102242"/>
<keyword evidence="5" id="KW-0966">Cell projection</keyword>
<keyword evidence="5" id="KW-0282">Flagellum</keyword>
<protein>
    <submittedName>
        <fullName evidence="5">Flagellar biosynthesis/type III secretory pathway chaperone</fullName>
    </submittedName>
</protein>
<keyword evidence="3" id="KW-1005">Bacterial flagellum biogenesis</keyword>
<name>A0A1I2N8E1_9GAMM</name>
<feature type="compositionally biased region" description="Polar residues" evidence="4">
    <location>
        <begin position="155"/>
        <end position="164"/>
    </location>
</feature>
<gene>
    <name evidence="5" type="ORF">SAMN05216175_102242</name>
</gene>
<comment type="similarity">
    <text evidence="2">Belongs to the FlgN family.</text>
</comment>
<dbReference type="Gene3D" id="1.20.58.300">
    <property type="entry name" value="FlgN-like"/>
    <property type="match status" value="1"/>
</dbReference>
<keyword evidence="6" id="KW-1185">Reference proteome</keyword>
<dbReference type="SUPFAM" id="SSF140566">
    <property type="entry name" value="FlgN-like"/>
    <property type="match status" value="1"/>
</dbReference>